<dbReference type="Pfam" id="PF03466">
    <property type="entry name" value="LysR_substrate"/>
    <property type="match status" value="1"/>
</dbReference>
<sequence length="299" mass="32466">MHLSGTSLRYFLEVAHTGSISQASARLHVAASAISRRIARLEHDIGVPLFERQPRGMVLSEAGELLAAYARRSRLESEQIVADLRGLGGPYRSTIRLAGSEGFGRDVLPEAVVTFRESHPGVRFRLRVTSPSGATQEVRDGAADLALTYSLGPEEGIRVEYAQTHPIHALMPAGHPLAERDEISLADLLPYPLALMEQGTTVRQLFDICVAAEGLEFEPAFISNYSGALDGFVRKNGGVTLAGYLTYRGRLDADGLAAVPLSNPELSRRSVQIQSMARRTLPAAVSAFLDHLIRRLETA</sequence>
<evidence type="ECO:0000313" key="7">
    <source>
        <dbReference type="Proteomes" id="UP000275401"/>
    </source>
</evidence>
<dbReference type="GO" id="GO:0003700">
    <property type="term" value="F:DNA-binding transcription factor activity"/>
    <property type="evidence" value="ECO:0007669"/>
    <property type="project" value="InterPro"/>
</dbReference>
<comment type="caution">
    <text evidence="6">The sequence shown here is derived from an EMBL/GenBank/DDBJ whole genome shotgun (WGS) entry which is preliminary data.</text>
</comment>
<evidence type="ECO:0000256" key="4">
    <source>
        <dbReference type="ARBA" id="ARBA00023163"/>
    </source>
</evidence>
<keyword evidence="2" id="KW-0805">Transcription regulation</keyword>
<dbReference type="PROSITE" id="PS50931">
    <property type="entry name" value="HTH_LYSR"/>
    <property type="match status" value="1"/>
</dbReference>
<evidence type="ECO:0000256" key="1">
    <source>
        <dbReference type="ARBA" id="ARBA00009437"/>
    </source>
</evidence>
<comment type="similarity">
    <text evidence="1">Belongs to the LysR transcriptional regulatory family.</text>
</comment>
<accession>A0A3M8VVT1</accession>
<dbReference type="PRINTS" id="PR00039">
    <property type="entry name" value="HTHLYSR"/>
</dbReference>
<keyword evidence="3" id="KW-0238">DNA-binding</keyword>
<evidence type="ECO:0000313" key="6">
    <source>
        <dbReference type="EMBL" id="RNG20325.1"/>
    </source>
</evidence>
<feature type="domain" description="HTH lysR-type" evidence="5">
    <location>
        <begin position="1"/>
        <end position="60"/>
    </location>
</feature>
<dbReference type="Pfam" id="PF00126">
    <property type="entry name" value="HTH_1"/>
    <property type="match status" value="1"/>
</dbReference>
<keyword evidence="7" id="KW-1185">Reference proteome</keyword>
<dbReference type="RefSeq" id="WP_123102739.1">
    <property type="nucleotide sequence ID" value="NZ_RIBZ01000288.1"/>
</dbReference>
<protein>
    <submittedName>
        <fullName evidence="6">LysR family transcriptional regulator</fullName>
    </submittedName>
</protein>
<dbReference type="Gene3D" id="3.40.190.290">
    <property type="match status" value="1"/>
</dbReference>
<dbReference type="InterPro" id="IPR050950">
    <property type="entry name" value="HTH-type_LysR_regulators"/>
</dbReference>
<dbReference type="SUPFAM" id="SSF46785">
    <property type="entry name" value="Winged helix' DNA-binding domain"/>
    <property type="match status" value="1"/>
</dbReference>
<organism evidence="6 7">
    <name type="scientific">Streptomyces botrytidirepellens</name>
    <dbReference type="NCBI Taxonomy" id="2486417"/>
    <lineage>
        <taxon>Bacteria</taxon>
        <taxon>Bacillati</taxon>
        <taxon>Actinomycetota</taxon>
        <taxon>Actinomycetes</taxon>
        <taxon>Kitasatosporales</taxon>
        <taxon>Streptomycetaceae</taxon>
        <taxon>Streptomyces</taxon>
    </lineage>
</organism>
<dbReference type="GO" id="GO:0003677">
    <property type="term" value="F:DNA binding"/>
    <property type="evidence" value="ECO:0007669"/>
    <property type="project" value="UniProtKB-KW"/>
</dbReference>
<dbReference type="FunFam" id="1.10.10.10:FF:000001">
    <property type="entry name" value="LysR family transcriptional regulator"/>
    <property type="match status" value="1"/>
</dbReference>
<gene>
    <name evidence="6" type="ORF">EEJ42_23980</name>
</gene>
<dbReference type="SUPFAM" id="SSF53850">
    <property type="entry name" value="Periplasmic binding protein-like II"/>
    <property type="match status" value="1"/>
</dbReference>
<dbReference type="InterPro" id="IPR005119">
    <property type="entry name" value="LysR_subst-bd"/>
</dbReference>
<name>A0A3M8VVT1_9ACTN</name>
<dbReference type="PANTHER" id="PTHR30419:SF8">
    <property type="entry name" value="NITROGEN ASSIMILATION TRANSCRIPTIONAL ACTIVATOR-RELATED"/>
    <property type="match status" value="1"/>
</dbReference>
<dbReference type="InterPro" id="IPR036388">
    <property type="entry name" value="WH-like_DNA-bd_sf"/>
</dbReference>
<proteinExistence type="inferred from homology"/>
<dbReference type="Proteomes" id="UP000275401">
    <property type="component" value="Unassembled WGS sequence"/>
</dbReference>
<dbReference type="InterPro" id="IPR036390">
    <property type="entry name" value="WH_DNA-bd_sf"/>
</dbReference>
<evidence type="ECO:0000259" key="5">
    <source>
        <dbReference type="PROSITE" id="PS50931"/>
    </source>
</evidence>
<dbReference type="PANTHER" id="PTHR30419">
    <property type="entry name" value="HTH-TYPE TRANSCRIPTIONAL REGULATOR YBHD"/>
    <property type="match status" value="1"/>
</dbReference>
<evidence type="ECO:0000256" key="2">
    <source>
        <dbReference type="ARBA" id="ARBA00023015"/>
    </source>
</evidence>
<dbReference type="InterPro" id="IPR000847">
    <property type="entry name" value="LysR_HTH_N"/>
</dbReference>
<keyword evidence="4" id="KW-0804">Transcription</keyword>
<dbReference type="EMBL" id="RIBZ01000288">
    <property type="protein sequence ID" value="RNG20325.1"/>
    <property type="molecule type" value="Genomic_DNA"/>
</dbReference>
<evidence type="ECO:0000256" key="3">
    <source>
        <dbReference type="ARBA" id="ARBA00023125"/>
    </source>
</evidence>
<reference evidence="6 7" key="1">
    <citation type="submission" date="2018-11" db="EMBL/GenBank/DDBJ databases">
        <title>The Potential of Streptomyces as Biocontrol Agents against the Tomato grey mould, Botrytis cinerea (Gray mold) Frontiers in Microbiology.</title>
        <authorList>
            <person name="Li D."/>
        </authorList>
    </citation>
    <scope>NUCLEOTIDE SEQUENCE [LARGE SCALE GENOMIC DNA]</scope>
    <source>
        <strain evidence="6 7">NEAU-LD23</strain>
    </source>
</reference>
<dbReference type="AlphaFoldDB" id="A0A3M8VVT1"/>
<dbReference type="GO" id="GO:0005829">
    <property type="term" value="C:cytosol"/>
    <property type="evidence" value="ECO:0007669"/>
    <property type="project" value="TreeGrafter"/>
</dbReference>
<dbReference type="Gene3D" id="1.10.10.10">
    <property type="entry name" value="Winged helix-like DNA-binding domain superfamily/Winged helix DNA-binding domain"/>
    <property type="match status" value="1"/>
</dbReference>